<feature type="transmembrane region" description="Helical" evidence="3">
    <location>
        <begin position="9"/>
        <end position="26"/>
    </location>
</feature>
<organism evidence="4 5">
    <name type="scientific">Clostridium innocuum</name>
    <dbReference type="NCBI Taxonomy" id="1522"/>
    <lineage>
        <taxon>Bacteria</taxon>
        <taxon>Bacillati</taxon>
        <taxon>Bacillota</taxon>
        <taxon>Clostridia</taxon>
        <taxon>Eubacteriales</taxon>
        <taxon>Clostridiaceae</taxon>
        <taxon>Clostridium</taxon>
    </lineage>
</organism>
<feature type="transmembrane region" description="Helical" evidence="3">
    <location>
        <begin position="127"/>
        <end position="152"/>
    </location>
</feature>
<evidence type="ECO:0000256" key="3">
    <source>
        <dbReference type="SAM" id="Phobius"/>
    </source>
</evidence>
<evidence type="ECO:0000313" key="4">
    <source>
        <dbReference type="EMBL" id="RGC14855.1"/>
    </source>
</evidence>
<dbReference type="Proteomes" id="UP000260025">
    <property type="component" value="Unassembled WGS sequence"/>
</dbReference>
<sequence length="170" mass="18059">MQHEKTKELAMTALMTALIFTATYIIKMPNPATGGYTHMGDCMIFLGVMVLGRKQGAMAGGLGGALSDLLSGAAVWVLPTFVIKYAMGWIMGLLLENSRYKNSLMAAGAGGVFQIAAYTLVKIPLTGVVPAIASVPRICMQTIIGLILFTVLSAMLSRTKLLSCLAENRV</sequence>
<dbReference type="GO" id="GO:0016020">
    <property type="term" value="C:membrane"/>
    <property type="evidence" value="ECO:0007669"/>
    <property type="project" value="InterPro"/>
</dbReference>
<reference evidence="4 5" key="1">
    <citation type="submission" date="2018-08" db="EMBL/GenBank/DDBJ databases">
        <title>A genome reference for cultivated species of the human gut microbiota.</title>
        <authorList>
            <person name="Zou Y."/>
            <person name="Xue W."/>
            <person name="Luo G."/>
        </authorList>
    </citation>
    <scope>NUCLEOTIDE SEQUENCE [LARGE SCALE GENOMIC DNA]</scope>
    <source>
        <strain evidence="4 5">OF01-2LB</strain>
    </source>
</reference>
<dbReference type="EMBL" id="QVEV01000017">
    <property type="protein sequence ID" value="RGC14855.1"/>
    <property type="molecule type" value="Genomic_DNA"/>
</dbReference>
<gene>
    <name evidence="4" type="ORF">DXA38_12370</name>
</gene>
<evidence type="ECO:0000313" key="5">
    <source>
        <dbReference type="Proteomes" id="UP000260025"/>
    </source>
</evidence>
<dbReference type="AlphaFoldDB" id="A0A3E2VUW5"/>
<keyword evidence="2 3" id="KW-1133">Transmembrane helix</keyword>
<dbReference type="PANTHER" id="PTHR37815">
    <property type="entry name" value="UPF0397 PROTEIN BC_2624-RELATED"/>
    <property type="match status" value="1"/>
</dbReference>
<keyword evidence="3" id="KW-0472">Membrane</keyword>
<dbReference type="Pfam" id="PF07155">
    <property type="entry name" value="ECF-ribofla_trS"/>
    <property type="match status" value="1"/>
</dbReference>
<keyword evidence="1 3" id="KW-0812">Transmembrane</keyword>
<evidence type="ECO:0000256" key="2">
    <source>
        <dbReference type="ARBA" id="ARBA00022989"/>
    </source>
</evidence>
<protein>
    <submittedName>
        <fullName evidence="4">ECF transporter S component</fullName>
    </submittedName>
</protein>
<dbReference type="PANTHER" id="PTHR37815:SF3">
    <property type="entry name" value="UPF0397 PROTEIN SPR0429"/>
    <property type="match status" value="1"/>
</dbReference>
<evidence type="ECO:0000256" key="1">
    <source>
        <dbReference type="ARBA" id="ARBA00022692"/>
    </source>
</evidence>
<dbReference type="OrthoDB" id="411368at2"/>
<dbReference type="InterPro" id="IPR009825">
    <property type="entry name" value="ECF_substrate-spec-like"/>
</dbReference>
<comment type="caution">
    <text evidence="4">The sequence shown here is derived from an EMBL/GenBank/DDBJ whole genome shotgun (WGS) entry which is preliminary data.</text>
</comment>
<dbReference type="RefSeq" id="WP_117443439.1">
    <property type="nucleotide sequence ID" value="NZ_JAJFEN010000014.1"/>
</dbReference>
<feature type="transmembrane region" description="Helical" evidence="3">
    <location>
        <begin position="102"/>
        <end position="121"/>
    </location>
</feature>
<name>A0A3E2VUW5_CLOIN</name>
<accession>A0A3E2VUW5</accession>
<proteinExistence type="predicted"/>
<dbReference type="Gene3D" id="1.10.1760.20">
    <property type="match status" value="1"/>
</dbReference>
<feature type="transmembrane region" description="Helical" evidence="3">
    <location>
        <begin position="73"/>
        <end position="95"/>
    </location>
</feature>